<feature type="domain" description="RNA polymerase sigma factor 70 region 4 type 2" evidence="2">
    <location>
        <begin position="270"/>
        <end position="322"/>
    </location>
</feature>
<dbReference type="GO" id="GO:0016987">
    <property type="term" value="F:sigma factor activity"/>
    <property type="evidence" value="ECO:0007669"/>
    <property type="project" value="InterPro"/>
</dbReference>
<dbReference type="EMBL" id="JAPDRN010000128">
    <property type="protein sequence ID" value="KAJ9620044.1"/>
    <property type="molecule type" value="Genomic_DNA"/>
</dbReference>
<dbReference type="SUPFAM" id="SSF88659">
    <property type="entry name" value="Sigma3 and sigma4 domains of RNA polymerase sigma factors"/>
    <property type="match status" value="1"/>
</dbReference>
<dbReference type="AlphaFoldDB" id="A0AA38XSB0"/>
<dbReference type="InterPro" id="IPR013324">
    <property type="entry name" value="RNA_pol_sigma_r3/r4-like"/>
</dbReference>
<comment type="caution">
    <text evidence="3">The sequence shown here is derived from an EMBL/GenBank/DDBJ whole genome shotgun (WGS) entry which is preliminary data.</text>
</comment>
<dbReference type="Gene3D" id="1.10.10.10">
    <property type="entry name" value="Winged helix-like DNA-binding domain superfamily/Winged helix DNA-binding domain"/>
    <property type="match status" value="1"/>
</dbReference>
<dbReference type="Pfam" id="PF08281">
    <property type="entry name" value="Sigma70_r4_2"/>
    <property type="match status" value="1"/>
</dbReference>
<evidence type="ECO:0000259" key="2">
    <source>
        <dbReference type="Pfam" id="PF08281"/>
    </source>
</evidence>
<evidence type="ECO:0000313" key="3">
    <source>
        <dbReference type="EMBL" id="KAJ9620044.1"/>
    </source>
</evidence>
<name>A0AA38XSB0_9EURO</name>
<feature type="region of interest" description="Disordered" evidence="1">
    <location>
        <begin position="17"/>
        <end position="45"/>
    </location>
</feature>
<organism evidence="3">
    <name type="scientific">Knufia peltigerae</name>
    <dbReference type="NCBI Taxonomy" id="1002370"/>
    <lineage>
        <taxon>Eukaryota</taxon>
        <taxon>Fungi</taxon>
        <taxon>Dikarya</taxon>
        <taxon>Ascomycota</taxon>
        <taxon>Pezizomycotina</taxon>
        <taxon>Eurotiomycetes</taxon>
        <taxon>Chaetothyriomycetidae</taxon>
        <taxon>Chaetothyriales</taxon>
        <taxon>Trichomeriaceae</taxon>
        <taxon>Knufia</taxon>
    </lineage>
</organism>
<gene>
    <name evidence="3" type="ORF">H2204_012469</name>
</gene>
<evidence type="ECO:0000256" key="1">
    <source>
        <dbReference type="SAM" id="MobiDB-lite"/>
    </source>
</evidence>
<protein>
    <recommendedName>
        <fullName evidence="2">RNA polymerase sigma factor 70 region 4 type 2 domain-containing protein</fullName>
    </recommendedName>
</protein>
<dbReference type="InterPro" id="IPR013249">
    <property type="entry name" value="RNA_pol_sigma70_r4_t2"/>
</dbReference>
<proteinExistence type="predicted"/>
<dbReference type="InterPro" id="IPR036388">
    <property type="entry name" value="WH-like_DNA-bd_sf"/>
</dbReference>
<sequence>MGSGAVGGGVAAMLVNGSRASRAREQRERMAGLQRGRMQSKSGQTGLVQAKGLVQRAGLRTEGDVGAVPGIDRHHRVGQIDDFLFGQLPAYSLIHVVRNTLRRQVGEYVGPCQAGTFARAEQVRFAPRRDVVQAQCALAADRRFLHMHVQAEPAAVELRGADVDQVDDGRFDRTVVHGMGEGAELPEEFGRLCGVVQALAHDGVPMGVEGCSEARPAARGAVGEGGAARCCTKNTNGLSQRRMLARLPGMDTSSASIRAAACPASERVWQAFLAALHELPPDMRAVLLLHDVLGAGVEDIVPLLGLDLTTCRQRLEHARAHLLARRDFQEPGTP</sequence>
<accession>A0AA38XSB0</accession>
<dbReference type="GO" id="GO:0003677">
    <property type="term" value="F:DNA binding"/>
    <property type="evidence" value="ECO:0007669"/>
    <property type="project" value="InterPro"/>
</dbReference>
<dbReference type="GO" id="GO:0006352">
    <property type="term" value="P:DNA-templated transcription initiation"/>
    <property type="evidence" value="ECO:0007669"/>
    <property type="project" value="InterPro"/>
</dbReference>
<reference evidence="3" key="1">
    <citation type="submission" date="2022-10" db="EMBL/GenBank/DDBJ databases">
        <title>Culturing micro-colonial fungi from biological soil crusts in the Mojave desert and describing Neophaeococcomyces mojavensis, and introducing the new genera and species Taxawa tesnikishii.</title>
        <authorList>
            <person name="Kurbessoian T."/>
            <person name="Stajich J.E."/>
        </authorList>
    </citation>
    <scope>NUCLEOTIDE SEQUENCE</scope>
    <source>
        <strain evidence="3">TK_35</strain>
    </source>
</reference>